<dbReference type="Gene3D" id="1.10.150.240">
    <property type="entry name" value="Putative phosphatase, domain 2"/>
    <property type="match status" value="1"/>
</dbReference>
<dbReference type="GO" id="GO:0046872">
    <property type="term" value="F:metal ion binding"/>
    <property type="evidence" value="ECO:0007669"/>
    <property type="project" value="UniProtKB-KW"/>
</dbReference>
<dbReference type="RefSeq" id="WP_091543337.1">
    <property type="nucleotide sequence ID" value="NZ_FMUS01000013.1"/>
</dbReference>
<dbReference type="PANTHER" id="PTHR46470:SF2">
    <property type="entry name" value="GLYCERALDEHYDE 3-PHOSPHATE PHOSPHATASE"/>
    <property type="match status" value="1"/>
</dbReference>
<dbReference type="OrthoDB" id="9802350at2"/>
<dbReference type="NCBIfam" id="TIGR01509">
    <property type="entry name" value="HAD-SF-IA-v3"/>
    <property type="match status" value="1"/>
</dbReference>
<dbReference type="Pfam" id="PF00702">
    <property type="entry name" value="Hydrolase"/>
    <property type="match status" value="1"/>
</dbReference>
<dbReference type="PANTHER" id="PTHR46470">
    <property type="entry name" value="N-ACYLNEURAMINATE-9-PHOSPHATASE"/>
    <property type="match status" value="1"/>
</dbReference>
<dbReference type="Gene3D" id="3.40.50.1000">
    <property type="entry name" value="HAD superfamily/HAD-like"/>
    <property type="match status" value="1"/>
</dbReference>
<dbReference type="NCBIfam" id="TIGR01549">
    <property type="entry name" value="HAD-SF-IA-v1"/>
    <property type="match status" value="1"/>
</dbReference>
<evidence type="ECO:0000313" key="5">
    <source>
        <dbReference type="EMBL" id="SCY70688.1"/>
    </source>
</evidence>
<evidence type="ECO:0000313" key="6">
    <source>
        <dbReference type="Proteomes" id="UP000198636"/>
    </source>
</evidence>
<keyword evidence="4" id="KW-0460">Magnesium</keyword>
<organism evidence="5 6">
    <name type="scientific">Alkaliphilus peptidifermentans DSM 18978</name>
    <dbReference type="NCBI Taxonomy" id="1120976"/>
    <lineage>
        <taxon>Bacteria</taxon>
        <taxon>Bacillati</taxon>
        <taxon>Bacillota</taxon>
        <taxon>Clostridia</taxon>
        <taxon>Peptostreptococcales</taxon>
        <taxon>Natronincolaceae</taxon>
        <taxon>Alkaliphilus</taxon>
    </lineage>
</organism>
<dbReference type="InterPro" id="IPR036412">
    <property type="entry name" value="HAD-like_sf"/>
</dbReference>
<dbReference type="SFLD" id="SFLDS00003">
    <property type="entry name" value="Haloacid_Dehalogenase"/>
    <property type="match status" value="1"/>
</dbReference>
<sequence length="235" mass="27053">MYSIEKVICFDYYGTLVKLNSPFDQIKALLIDHVTRNFPKLDSKKFYSGFFKNMAVLNSDEKFYRGIDLLVESLVRTCNLYKVPCFKDIFIPFVEELFIMPEAYPDARGVIDSLKKSYQVGVLSNADNYIIKKSIQTQDFKFDFIITSEDAQSNKPNEKIFLYAMEKLCKKPNELYMVGDSQIDDILGAGRLGINTIWINRDKESLKEGIIPPDFQVLQLSEIPYILNHSCNATS</sequence>
<dbReference type="InterPro" id="IPR023214">
    <property type="entry name" value="HAD_sf"/>
</dbReference>
<reference evidence="5 6" key="1">
    <citation type="submission" date="2016-10" db="EMBL/GenBank/DDBJ databases">
        <authorList>
            <person name="de Groot N.N."/>
        </authorList>
    </citation>
    <scope>NUCLEOTIDE SEQUENCE [LARGE SCALE GENOMIC DNA]</scope>
    <source>
        <strain evidence="5 6">DSM 18978</strain>
    </source>
</reference>
<name>A0A1G5I614_9FIRM</name>
<evidence type="ECO:0000256" key="1">
    <source>
        <dbReference type="ARBA" id="ARBA00001946"/>
    </source>
</evidence>
<dbReference type="InterPro" id="IPR023198">
    <property type="entry name" value="PGP-like_dom2"/>
</dbReference>
<gene>
    <name evidence="5" type="ORF">SAMN03080606_02243</name>
</gene>
<dbReference type="GO" id="GO:0016791">
    <property type="term" value="F:phosphatase activity"/>
    <property type="evidence" value="ECO:0007669"/>
    <property type="project" value="TreeGrafter"/>
</dbReference>
<dbReference type="AlphaFoldDB" id="A0A1G5I614"/>
<dbReference type="PRINTS" id="PR00413">
    <property type="entry name" value="HADHALOGNASE"/>
</dbReference>
<keyword evidence="2" id="KW-0479">Metal-binding</keyword>
<dbReference type="EMBL" id="FMUS01000013">
    <property type="protein sequence ID" value="SCY70688.1"/>
    <property type="molecule type" value="Genomic_DNA"/>
</dbReference>
<evidence type="ECO:0000256" key="2">
    <source>
        <dbReference type="ARBA" id="ARBA00022723"/>
    </source>
</evidence>
<dbReference type="SUPFAM" id="SSF56784">
    <property type="entry name" value="HAD-like"/>
    <property type="match status" value="1"/>
</dbReference>
<dbReference type="InterPro" id="IPR051400">
    <property type="entry name" value="HAD-like_hydrolase"/>
</dbReference>
<protein>
    <submittedName>
        <fullName evidence="5">Putative hydrolase of the HAD superfamily</fullName>
    </submittedName>
</protein>
<comment type="cofactor">
    <cofactor evidence="1">
        <name>Mg(2+)</name>
        <dbReference type="ChEBI" id="CHEBI:18420"/>
    </cofactor>
</comment>
<dbReference type="Proteomes" id="UP000198636">
    <property type="component" value="Unassembled WGS sequence"/>
</dbReference>
<evidence type="ECO:0000256" key="4">
    <source>
        <dbReference type="ARBA" id="ARBA00022842"/>
    </source>
</evidence>
<keyword evidence="6" id="KW-1185">Reference proteome</keyword>
<dbReference type="GO" id="GO:0044281">
    <property type="term" value="P:small molecule metabolic process"/>
    <property type="evidence" value="ECO:0007669"/>
    <property type="project" value="UniProtKB-ARBA"/>
</dbReference>
<dbReference type="STRING" id="1120976.SAMN03080606_02243"/>
<dbReference type="SFLD" id="SFLDG01129">
    <property type="entry name" value="C1.5:_HAD__Beta-PGM__Phosphata"/>
    <property type="match status" value="1"/>
</dbReference>
<keyword evidence="3 5" id="KW-0378">Hydrolase</keyword>
<dbReference type="InterPro" id="IPR006439">
    <property type="entry name" value="HAD-SF_hydro_IA"/>
</dbReference>
<accession>A0A1G5I614</accession>
<evidence type="ECO:0000256" key="3">
    <source>
        <dbReference type="ARBA" id="ARBA00022801"/>
    </source>
</evidence>
<proteinExistence type="predicted"/>